<feature type="transmembrane region" description="Helical" evidence="2">
    <location>
        <begin position="159"/>
        <end position="177"/>
    </location>
</feature>
<evidence type="ECO:0000256" key="1">
    <source>
        <dbReference type="SAM" id="MobiDB-lite"/>
    </source>
</evidence>
<comment type="caution">
    <text evidence="3">The sequence shown here is derived from an EMBL/GenBank/DDBJ whole genome shotgun (WGS) entry which is preliminary data.</text>
</comment>
<accession>A0ABV6DNJ3</accession>
<name>A0ABV6DNJ3_9BACL</name>
<proteinExistence type="predicted"/>
<gene>
    <name evidence="3" type="ORF">ACFFK0_17430</name>
</gene>
<protein>
    <recommendedName>
        <fullName evidence="5">CNNM transmembrane domain-containing protein</fullName>
    </recommendedName>
</protein>
<keyword evidence="2" id="KW-0472">Membrane</keyword>
<evidence type="ECO:0000313" key="3">
    <source>
        <dbReference type="EMBL" id="MFC0214214.1"/>
    </source>
</evidence>
<evidence type="ECO:0000313" key="4">
    <source>
        <dbReference type="Proteomes" id="UP001589776"/>
    </source>
</evidence>
<feature type="transmembrane region" description="Helical" evidence="2">
    <location>
        <begin position="131"/>
        <end position="153"/>
    </location>
</feature>
<keyword evidence="2" id="KW-1133">Transmembrane helix</keyword>
<dbReference type="EMBL" id="JBHLWN010000071">
    <property type="protein sequence ID" value="MFC0214214.1"/>
    <property type="molecule type" value="Genomic_DNA"/>
</dbReference>
<evidence type="ECO:0008006" key="5">
    <source>
        <dbReference type="Google" id="ProtNLM"/>
    </source>
</evidence>
<feature type="region of interest" description="Disordered" evidence="1">
    <location>
        <begin position="191"/>
        <end position="212"/>
    </location>
</feature>
<dbReference type="RefSeq" id="WP_377471569.1">
    <property type="nucleotide sequence ID" value="NZ_JBHLWN010000071.1"/>
</dbReference>
<evidence type="ECO:0000256" key="2">
    <source>
        <dbReference type="SAM" id="Phobius"/>
    </source>
</evidence>
<sequence>MKFSLRHSMRWSVLIACITFVLACLFTVSSTTILEGASWGIGMLIVFILICTGIFFDILGLGAAAAKETPFHAMASERVPGAKHAIYIVRNADRFSNFCNDVIGDISGVISGAASALVVFKLMASFEQYEVLRTAVSVVFTGMVSALTVGGKAVGKSFALHYATEIVLLIGKFFYLLERRLGIKILHTTRKKPKSTNGKRGNKRAARSNSSA</sequence>
<organism evidence="3 4">
    <name type="scientific">Paenibacillus chartarius</name>
    <dbReference type="NCBI Taxonomy" id="747481"/>
    <lineage>
        <taxon>Bacteria</taxon>
        <taxon>Bacillati</taxon>
        <taxon>Bacillota</taxon>
        <taxon>Bacilli</taxon>
        <taxon>Bacillales</taxon>
        <taxon>Paenibacillaceae</taxon>
        <taxon>Paenibacillus</taxon>
    </lineage>
</organism>
<reference evidence="3 4" key="1">
    <citation type="submission" date="2024-09" db="EMBL/GenBank/DDBJ databases">
        <authorList>
            <person name="Sun Q."/>
            <person name="Mori K."/>
        </authorList>
    </citation>
    <scope>NUCLEOTIDE SEQUENCE [LARGE SCALE GENOMIC DNA]</scope>
    <source>
        <strain evidence="3 4">CCM 7759</strain>
    </source>
</reference>
<dbReference type="PROSITE" id="PS51257">
    <property type="entry name" value="PROKAR_LIPOPROTEIN"/>
    <property type="match status" value="1"/>
</dbReference>
<dbReference type="Proteomes" id="UP001589776">
    <property type="component" value="Unassembled WGS sequence"/>
</dbReference>
<keyword evidence="2" id="KW-0812">Transmembrane</keyword>
<feature type="transmembrane region" description="Helical" evidence="2">
    <location>
        <begin position="40"/>
        <end position="66"/>
    </location>
</feature>
<keyword evidence="4" id="KW-1185">Reference proteome</keyword>